<dbReference type="STRING" id="500610.SAMN02799615_03912"/>
<gene>
    <name evidence="1" type="ORF">SAMN02799615_03912</name>
</gene>
<proteinExistence type="predicted"/>
<dbReference type="Gene3D" id="3.30.428.10">
    <property type="entry name" value="HIT-like"/>
    <property type="match status" value="1"/>
</dbReference>
<accession>A0A1I2J8G3</accession>
<dbReference type="SUPFAM" id="SSF54197">
    <property type="entry name" value="HIT-like"/>
    <property type="match status" value="1"/>
</dbReference>
<dbReference type="EMBL" id="FONH01000022">
    <property type="protein sequence ID" value="SFF51072.1"/>
    <property type="molecule type" value="Genomic_DNA"/>
</dbReference>
<dbReference type="Proteomes" id="UP000199477">
    <property type="component" value="Unassembled WGS sequence"/>
</dbReference>
<protein>
    <recommendedName>
        <fullName evidence="3">Diadenosine tetraphosphate (Ap4A) hydrolase</fullName>
    </recommendedName>
</protein>
<evidence type="ECO:0008006" key="3">
    <source>
        <dbReference type="Google" id="ProtNLM"/>
    </source>
</evidence>
<name>A0A1I2J8G3_9GAMM</name>
<keyword evidence="2" id="KW-1185">Reference proteome</keyword>
<dbReference type="RefSeq" id="WP_143096561.1">
    <property type="nucleotide sequence ID" value="NZ_FONH01000022.1"/>
</dbReference>
<evidence type="ECO:0000313" key="2">
    <source>
        <dbReference type="Proteomes" id="UP000199477"/>
    </source>
</evidence>
<sequence length="222" mass="24129">MFLPSTTGGECRICALALGSVPKQGYDQPWAENDRYFAMASVGALVPGWSLVFPKSHALNLLENLSAPSFWEFVGSAHAAIEQRYGRSVIFEHGCQYKGSLTGCGTSHAHLHIVPLGAGIVEASRNYDPSLIWAPCKAKDIPQLVRGDEYLFVADSYDGANTIGQVTLLSEGRSQYFRRVIADMLGRPGEYDYKTHPHADIAARAAALLRADMNQLQQASAA</sequence>
<reference evidence="2" key="1">
    <citation type="submission" date="2016-10" db="EMBL/GenBank/DDBJ databases">
        <authorList>
            <person name="Varghese N."/>
            <person name="Submissions S."/>
        </authorList>
    </citation>
    <scope>NUCLEOTIDE SEQUENCE [LARGE SCALE GENOMIC DNA]</scope>
    <source>
        <strain evidence="2">UNC178MFTsu3.1</strain>
    </source>
</reference>
<evidence type="ECO:0000313" key="1">
    <source>
        <dbReference type="EMBL" id="SFF51072.1"/>
    </source>
</evidence>
<organism evidence="1 2">
    <name type="scientific">Dyella marensis</name>
    <dbReference type="NCBI Taxonomy" id="500610"/>
    <lineage>
        <taxon>Bacteria</taxon>
        <taxon>Pseudomonadati</taxon>
        <taxon>Pseudomonadota</taxon>
        <taxon>Gammaproteobacteria</taxon>
        <taxon>Lysobacterales</taxon>
        <taxon>Rhodanobacteraceae</taxon>
        <taxon>Dyella</taxon>
    </lineage>
</organism>
<dbReference type="AlphaFoldDB" id="A0A1I2J8G3"/>
<dbReference type="InterPro" id="IPR036265">
    <property type="entry name" value="HIT-like_sf"/>
</dbReference>